<dbReference type="EMBL" id="JACHHP010000007">
    <property type="protein sequence ID" value="MBB5209670.1"/>
    <property type="molecule type" value="Genomic_DNA"/>
</dbReference>
<comment type="caution">
    <text evidence="2">The sequence shown here is derived from an EMBL/GenBank/DDBJ whole genome shotgun (WGS) entry which is preliminary data.</text>
</comment>
<evidence type="ECO:0008006" key="4">
    <source>
        <dbReference type="Google" id="ProtNLM"/>
    </source>
</evidence>
<sequence>MTNPSKHTVTGDRKGTDQNRDPITGTPGAHPVGVGLGGAAGGAAGAAAGAIFGPIGLLVGAAVGTLAGASAGKGVAESIDPTAEREYWRGEYANRPYVSPERDFDTHYAPAYEYGTTARGRYADRTWDAALESDLARDWGQVRGTSELDWDAAQPAVKDAWERSDRTYRTYDSVDAQYRERYQQAPYYDPAYPYEDYRQAYRYGTYARASNPDRPWNDDYERELSSGWNTARGQSRMEWDQARAAARDAWESTAPNAGPDRGDGNDPFRVR</sequence>
<evidence type="ECO:0000256" key="1">
    <source>
        <dbReference type="SAM" id="MobiDB-lite"/>
    </source>
</evidence>
<evidence type="ECO:0000313" key="2">
    <source>
        <dbReference type="EMBL" id="MBB5209670.1"/>
    </source>
</evidence>
<dbReference type="RefSeq" id="WP_183962199.1">
    <property type="nucleotide sequence ID" value="NZ_JACHHP010000007.1"/>
</dbReference>
<feature type="compositionally biased region" description="Basic and acidic residues" evidence="1">
    <location>
        <begin position="9"/>
        <end position="20"/>
    </location>
</feature>
<feature type="compositionally biased region" description="Basic and acidic residues" evidence="1">
    <location>
        <begin position="260"/>
        <end position="271"/>
    </location>
</feature>
<keyword evidence="3" id="KW-1185">Reference proteome</keyword>
<dbReference type="Proteomes" id="UP000521199">
    <property type="component" value="Unassembled WGS sequence"/>
</dbReference>
<accession>A0A7W8DAA5</accession>
<feature type="region of interest" description="Disordered" evidence="1">
    <location>
        <begin position="231"/>
        <end position="271"/>
    </location>
</feature>
<protein>
    <recommendedName>
        <fullName evidence="4">Glycine zipper domain-containing protein</fullName>
    </recommendedName>
</protein>
<organism evidence="2 3">
    <name type="scientific">Chiayiivirga flava</name>
    <dbReference type="NCBI Taxonomy" id="659595"/>
    <lineage>
        <taxon>Bacteria</taxon>
        <taxon>Pseudomonadati</taxon>
        <taxon>Pseudomonadota</taxon>
        <taxon>Gammaproteobacteria</taxon>
        <taxon>Lysobacterales</taxon>
        <taxon>Lysobacteraceae</taxon>
        <taxon>Chiayiivirga</taxon>
    </lineage>
</organism>
<proteinExistence type="predicted"/>
<evidence type="ECO:0000313" key="3">
    <source>
        <dbReference type="Proteomes" id="UP000521199"/>
    </source>
</evidence>
<dbReference type="AlphaFoldDB" id="A0A7W8DAA5"/>
<reference evidence="2 3" key="1">
    <citation type="submission" date="2020-08" db="EMBL/GenBank/DDBJ databases">
        <title>Genomic Encyclopedia of Type Strains, Phase IV (KMG-IV): sequencing the most valuable type-strain genomes for metagenomic binning, comparative biology and taxonomic classification.</title>
        <authorList>
            <person name="Goeker M."/>
        </authorList>
    </citation>
    <scope>NUCLEOTIDE SEQUENCE [LARGE SCALE GENOMIC DNA]</scope>
    <source>
        <strain evidence="2 3">DSM 24163</strain>
    </source>
</reference>
<feature type="compositionally biased region" description="Basic and acidic residues" evidence="1">
    <location>
        <begin position="235"/>
        <end position="250"/>
    </location>
</feature>
<gene>
    <name evidence="2" type="ORF">HNQ52_003242</name>
</gene>
<name>A0A7W8DAA5_9GAMM</name>
<feature type="region of interest" description="Disordered" evidence="1">
    <location>
        <begin position="1"/>
        <end position="37"/>
    </location>
</feature>